<protein>
    <submittedName>
        <fullName evidence="2">Integrin subunit beta 3 binding protein</fullName>
    </submittedName>
</protein>
<dbReference type="InterPro" id="IPR009601">
    <property type="entry name" value="CENP-R"/>
</dbReference>
<keyword evidence="3" id="KW-1185">Reference proteome</keyword>
<dbReference type="Proteomes" id="UP000694556">
    <property type="component" value="Chromosome 8"/>
</dbReference>
<evidence type="ECO:0000313" key="2">
    <source>
        <dbReference type="Ensembl" id="ENSCMMP00000023132.1"/>
    </source>
</evidence>
<feature type="compositionally biased region" description="Polar residues" evidence="1">
    <location>
        <begin position="76"/>
        <end position="91"/>
    </location>
</feature>
<reference evidence="2" key="1">
    <citation type="submission" date="2018-09" db="EMBL/GenBank/DDBJ databases">
        <title>Common duck and Muscovy duck high density SNP chip.</title>
        <authorList>
            <person name="Vignal A."/>
            <person name="Thebault N."/>
            <person name="Warren W.C."/>
        </authorList>
    </citation>
    <scope>NUCLEOTIDE SEQUENCE [LARGE SCALE GENOMIC DNA]</scope>
</reference>
<name>A0A8C3CNI4_CAIMO</name>
<reference evidence="2" key="2">
    <citation type="submission" date="2025-08" db="UniProtKB">
        <authorList>
            <consortium name="Ensembl"/>
        </authorList>
    </citation>
    <scope>IDENTIFICATION</scope>
</reference>
<dbReference type="PANTHER" id="PTHR15581:SF0">
    <property type="entry name" value="CENTROMERE PROTEIN R"/>
    <property type="match status" value="1"/>
</dbReference>
<organism evidence="2 3">
    <name type="scientific">Cairina moschata</name>
    <name type="common">Muscovy duck</name>
    <dbReference type="NCBI Taxonomy" id="8855"/>
    <lineage>
        <taxon>Eukaryota</taxon>
        <taxon>Metazoa</taxon>
        <taxon>Chordata</taxon>
        <taxon>Craniata</taxon>
        <taxon>Vertebrata</taxon>
        <taxon>Euteleostomi</taxon>
        <taxon>Archelosauria</taxon>
        <taxon>Archosauria</taxon>
        <taxon>Dinosauria</taxon>
        <taxon>Saurischia</taxon>
        <taxon>Theropoda</taxon>
        <taxon>Coelurosauria</taxon>
        <taxon>Aves</taxon>
        <taxon>Neognathae</taxon>
        <taxon>Galloanserae</taxon>
        <taxon>Anseriformes</taxon>
        <taxon>Anatidae</taxon>
        <taxon>Anatinae</taxon>
        <taxon>Cairina</taxon>
    </lineage>
</organism>
<evidence type="ECO:0000256" key="1">
    <source>
        <dbReference type="SAM" id="MobiDB-lite"/>
    </source>
</evidence>
<dbReference type="AlphaFoldDB" id="A0A8C3CNI4"/>
<accession>A0A8C3CNI4</accession>
<sequence length="255" mass="28466">MYYVLPINGNKVWNYLEKKNLSPDSKFSERLWLIWDAVCNSADRKSRGWNVFALQKESLLWVQMDIDASISSANVDPDSLSLTTSQPSEATPLTKKKNLNLYSPTTGTRQISPFSSPTSHNARDLRNGLSNDLPGDGNEQNELESRLSRRGQCQAEKDAFAELQSKVKSSLARFLKTRASLTNLQALEGSRELENIIGVSDLSCILSAEVQKTQVLMGQAEELQLLERNHGKLPAQEYARAADSAAFFRLLLDSQ</sequence>
<reference evidence="2" key="3">
    <citation type="submission" date="2025-09" db="UniProtKB">
        <authorList>
            <consortium name="Ensembl"/>
        </authorList>
    </citation>
    <scope>IDENTIFICATION</scope>
</reference>
<dbReference type="Pfam" id="PF06729">
    <property type="entry name" value="CENP-R"/>
    <property type="match status" value="1"/>
</dbReference>
<feature type="compositionally biased region" description="Polar residues" evidence="1">
    <location>
        <begin position="100"/>
        <end position="120"/>
    </location>
</feature>
<evidence type="ECO:0000313" key="3">
    <source>
        <dbReference type="Proteomes" id="UP000694556"/>
    </source>
</evidence>
<proteinExistence type="predicted"/>
<dbReference type="GO" id="GO:0005654">
    <property type="term" value="C:nucleoplasm"/>
    <property type="evidence" value="ECO:0007669"/>
    <property type="project" value="TreeGrafter"/>
</dbReference>
<feature type="region of interest" description="Disordered" evidence="1">
    <location>
        <begin position="76"/>
        <end position="145"/>
    </location>
</feature>
<dbReference type="Ensembl" id="ENSCMMT00000025324.1">
    <property type="protein sequence ID" value="ENSCMMP00000023132.1"/>
    <property type="gene ID" value="ENSCMMG00000014454.1"/>
</dbReference>
<dbReference type="GO" id="GO:0034080">
    <property type="term" value="P:CENP-A containing chromatin assembly"/>
    <property type="evidence" value="ECO:0007669"/>
    <property type="project" value="InterPro"/>
</dbReference>
<dbReference type="GO" id="GO:0006355">
    <property type="term" value="P:regulation of DNA-templated transcription"/>
    <property type="evidence" value="ECO:0007669"/>
    <property type="project" value="InterPro"/>
</dbReference>
<dbReference type="PANTHER" id="PTHR15581">
    <property type="entry name" value="CENTROMERE PROTEIN R"/>
    <property type="match status" value="1"/>
</dbReference>